<sequence length="330" mass="38237">MNFNISRIISRALPQENRNQMDINNENDFKKIFGMSSFEKSVCILLMVVGTIYFNVVNILLIKKRKNYVIKHRGIVLTLPSAIASYFLVMNILANEILYTLEFHNLYIYINNILIVSVIISGCGRTIRLILLYNLNTFKSECILQMQNFNEQSIKDKPPKVEVNSYMKTMNNIVKKKTGKWLLIVSLVLTFVITVIMEFVKKNQNTDYMIVKMAEFAPINIFLSLIIFISAYFMYCLRNIKDNETLGIKFEVLCSVISSVVVFILSFLMYYPSSIVPFIVEYSHSGSYFYIAQTWIAHFNSATIPLILSYIEEKKFKKQSKILSSAEFSK</sequence>
<evidence type="ECO:0000256" key="1">
    <source>
        <dbReference type="SAM" id="Phobius"/>
    </source>
</evidence>
<feature type="transmembrane region" description="Helical" evidence="1">
    <location>
        <begin position="44"/>
        <end position="62"/>
    </location>
</feature>
<keyword evidence="1" id="KW-0472">Membrane</keyword>
<proteinExistence type="predicted"/>
<gene>
    <name evidence="2" type="ORF">LY90DRAFT_13078</name>
</gene>
<keyword evidence="1" id="KW-1133">Transmembrane helix</keyword>
<feature type="transmembrane region" description="Helical" evidence="1">
    <location>
        <begin position="106"/>
        <end position="124"/>
    </location>
</feature>
<evidence type="ECO:0000313" key="3">
    <source>
        <dbReference type="Proteomes" id="UP000193920"/>
    </source>
</evidence>
<dbReference type="Proteomes" id="UP000193920">
    <property type="component" value="Unassembled WGS sequence"/>
</dbReference>
<feature type="transmembrane region" description="Helical" evidence="1">
    <location>
        <begin position="219"/>
        <end position="238"/>
    </location>
</feature>
<dbReference type="AlphaFoldDB" id="A0A1Y2CI29"/>
<comment type="caution">
    <text evidence="2">The sequence shown here is derived from an EMBL/GenBank/DDBJ whole genome shotgun (WGS) entry which is preliminary data.</text>
</comment>
<feature type="transmembrane region" description="Helical" evidence="1">
    <location>
        <begin position="74"/>
        <end position="94"/>
    </location>
</feature>
<feature type="transmembrane region" description="Helical" evidence="1">
    <location>
        <begin position="250"/>
        <end position="270"/>
    </location>
</feature>
<evidence type="ECO:0000313" key="2">
    <source>
        <dbReference type="EMBL" id="ORY46672.1"/>
    </source>
</evidence>
<name>A0A1Y2CI29_9FUNG</name>
<feature type="transmembrane region" description="Helical" evidence="1">
    <location>
        <begin position="181"/>
        <end position="199"/>
    </location>
</feature>
<keyword evidence="1" id="KW-0812">Transmembrane</keyword>
<reference evidence="2 3" key="1">
    <citation type="submission" date="2016-08" db="EMBL/GenBank/DDBJ databases">
        <title>A Parts List for Fungal Cellulosomes Revealed by Comparative Genomics.</title>
        <authorList>
            <consortium name="DOE Joint Genome Institute"/>
            <person name="Haitjema C.H."/>
            <person name="Gilmore S.P."/>
            <person name="Henske J.K."/>
            <person name="Solomon K.V."/>
            <person name="De Groot R."/>
            <person name="Kuo A."/>
            <person name="Mondo S.J."/>
            <person name="Salamov A.A."/>
            <person name="Labutti K."/>
            <person name="Zhao Z."/>
            <person name="Chiniquy J."/>
            <person name="Barry K."/>
            <person name="Brewer H.M."/>
            <person name="Purvine S.O."/>
            <person name="Wright A.T."/>
            <person name="Boxma B."/>
            <person name="Van Alen T."/>
            <person name="Hackstein J.H."/>
            <person name="Baker S.E."/>
            <person name="Grigoriev I.V."/>
            <person name="O'Malley M.A."/>
        </authorList>
    </citation>
    <scope>NUCLEOTIDE SEQUENCE [LARGE SCALE GENOMIC DNA]</scope>
    <source>
        <strain evidence="2 3">G1</strain>
    </source>
</reference>
<feature type="transmembrane region" description="Helical" evidence="1">
    <location>
        <begin position="290"/>
        <end position="311"/>
    </location>
</feature>
<dbReference type="EMBL" id="MCOG01000107">
    <property type="protein sequence ID" value="ORY46672.1"/>
    <property type="molecule type" value="Genomic_DNA"/>
</dbReference>
<keyword evidence="3" id="KW-1185">Reference proteome</keyword>
<evidence type="ECO:0008006" key="4">
    <source>
        <dbReference type="Google" id="ProtNLM"/>
    </source>
</evidence>
<accession>A0A1Y2CI29</accession>
<protein>
    <recommendedName>
        <fullName evidence="4">G-protein coupled receptors family 1 profile domain-containing protein</fullName>
    </recommendedName>
</protein>
<organism evidence="2 3">
    <name type="scientific">Neocallimastix californiae</name>
    <dbReference type="NCBI Taxonomy" id="1754190"/>
    <lineage>
        <taxon>Eukaryota</taxon>
        <taxon>Fungi</taxon>
        <taxon>Fungi incertae sedis</taxon>
        <taxon>Chytridiomycota</taxon>
        <taxon>Chytridiomycota incertae sedis</taxon>
        <taxon>Neocallimastigomycetes</taxon>
        <taxon>Neocallimastigales</taxon>
        <taxon>Neocallimastigaceae</taxon>
        <taxon>Neocallimastix</taxon>
    </lineage>
</organism>